<protein>
    <submittedName>
        <fullName evidence="2">Uncharacterized protein</fullName>
    </submittedName>
</protein>
<dbReference type="RefSeq" id="WP_116036015.1">
    <property type="nucleotide sequence ID" value="NZ_JBHLVV010000099.1"/>
</dbReference>
<dbReference type="OrthoDB" id="1269020at2"/>
<name>A0A3D9CU06_9FLAO</name>
<accession>A0A3D9CU06</accession>
<evidence type="ECO:0000313" key="3">
    <source>
        <dbReference type="Proteomes" id="UP000256326"/>
    </source>
</evidence>
<dbReference type="AlphaFoldDB" id="A0A3D9CU06"/>
<dbReference type="Proteomes" id="UP000256326">
    <property type="component" value="Unassembled WGS sequence"/>
</dbReference>
<keyword evidence="3" id="KW-1185">Reference proteome</keyword>
<sequence length="71" mass="8036">MKKFIPILCLTAFTFAVQNCNNRDEDLATENYNSEAFSNKSISDSTIKKTSIVDPDPPVRDGDNWRINPNN</sequence>
<organism evidence="2 3">
    <name type="scientific">Epilithonimonas hispanica</name>
    <dbReference type="NCBI Taxonomy" id="358687"/>
    <lineage>
        <taxon>Bacteria</taxon>
        <taxon>Pseudomonadati</taxon>
        <taxon>Bacteroidota</taxon>
        <taxon>Flavobacteriia</taxon>
        <taxon>Flavobacteriales</taxon>
        <taxon>Weeksellaceae</taxon>
        <taxon>Chryseobacterium group</taxon>
        <taxon>Epilithonimonas</taxon>
    </lineage>
</organism>
<feature type="region of interest" description="Disordered" evidence="1">
    <location>
        <begin position="48"/>
        <end position="71"/>
    </location>
</feature>
<dbReference type="EMBL" id="QNUG01000029">
    <property type="protein sequence ID" value="REC69128.1"/>
    <property type="molecule type" value="Genomic_DNA"/>
</dbReference>
<evidence type="ECO:0000256" key="1">
    <source>
        <dbReference type="SAM" id="MobiDB-lite"/>
    </source>
</evidence>
<reference evidence="2 3" key="1">
    <citation type="journal article" date="2006" name="Int. J. Syst. Evol. Microbiol.">
        <title>Chryseobacterium hispanicum sp. nov., isolated from the drinking water distribution system of Sevilla, Spain.</title>
        <authorList>
            <person name="Gallego V."/>
            <person name="Garcia M.T."/>
            <person name="Ventosa A."/>
        </authorList>
    </citation>
    <scope>NUCLEOTIDE SEQUENCE [LARGE SCALE GENOMIC DNA]</scope>
    <source>
        <strain evidence="2 3">KCTC 22104</strain>
    </source>
</reference>
<gene>
    <name evidence="2" type="ORF">DRF58_12830</name>
</gene>
<evidence type="ECO:0000313" key="2">
    <source>
        <dbReference type="EMBL" id="REC69128.1"/>
    </source>
</evidence>
<proteinExistence type="predicted"/>
<comment type="caution">
    <text evidence="2">The sequence shown here is derived from an EMBL/GenBank/DDBJ whole genome shotgun (WGS) entry which is preliminary data.</text>
</comment>